<accession>A0AAN5DG98</accession>
<reference evidence="2" key="1">
    <citation type="submission" date="2022-10" db="EMBL/GenBank/DDBJ databases">
        <title>Genome assembly of Pristionchus species.</title>
        <authorList>
            <person name="Yoshida K."/>
            <person name="Sommer R.J."/>
        </authorList>
    </citation>
    <scope>NUCLEOTIDE SEQUENCE [LARGE SCALE GENOMIC DNA]</scope>
    <source>
        <strain evidence="2">RS5460</strain>
    </source>
</reference>
<organism evidence="1 2">
    <name type="scientific">Pristionchus mayeri</name>
    <dbReference type="NCBI Taxonomy" id="1317129"/>
    <lineage>
        <taxon>Eukaryota</taxon>
        <taxon>Metazoa</taxon>
        <taxon>Ecdysozoa</taxon>
        <taxon>Nematoda</taxon>
        <taxon>Chromadorea</taxon>
        <taxon>Rhabditida</taxon>
        <taxon>Rhabditina</taxon>
        <taxon>Diplogasteromorpha</taxon>
        <taxon>Diplogasteroidea</taxon>
        <taxon>Neodiplogasteridae</taxon>
        <taxon>Pristionchus</taxon>
    </lineage>
</organism>
<proteinExistence type="predicted"/>
<evidence type="ECO:0000313" key="1">
    <source>
        <dbReference type="EMBL" id="GMR62396.1"/>
    </source>
</evidence>
<feature type="non-terminal residue" evidence="1">
    <location>
        <position position="93"/>
    </location>
</feature>
<dbReference type="EMBL" id="BTRK01000006">
    <property type="protein sequence ID" value="GMR62396.1"/>
    <property type="molecule type" value="Genomic_DNA"/>
</dbReference>
<protein>
    <submittedName>
        <fullName evidence="1">Uncharacterized protein</fullName>
    </submittedName>
</protein>
<keyword evidence="2" id="KW-1185">Reference proteome</keyword>
<dbReference type="AlphaFoldDB" id="A0AAN5DG98"/>
<feature type="non-terminal residue" evidence="1">
    <location>
        <position position="1"/>
    </location>
</feature>
<comment type="caution">
    <text evidence="1">The sequence shown here is derived from an EMBL/GenBank/DDBJ whole genome shotgun (WGS) entry which is preliminary data.</text>
</comment>
<evidence type="ECO:0000313" key="2">
    <source>
        <dbReference type="Proteomes" id="UP001328107"/>
    </source>
</evidence>
<gene>
    <name evidence="1" type="ORF">PMAYCL1PPCAC_32591</name>
</gene>
<dbReference type="Proteomes" id="UP001328107">
    <property type="component" value="Unassembled WGS sequence"/>
</dbReference>
<sequence length="93" mass="10307">RNSSMLCVHSVGRNFVPFHSVARLRTREYFAPPRWSSNWAAIGSSDEIGSTRLRSICQGFIHETCAPPRRHPLSAVVAGAGQGTGLWCTLLRR</sequence>
<name>A0AAN5DG98_9BILA</name>